<dbReference type="PANTHER" id="PTHR14320:SF2">
    <property type="entry name" value="COILED-COIL DOMAIN-CONTAINING PROTEIN 181"/>
    <property type="match status" value="1"/>
</dbReference>
<organism evidence="15 16">
    <name type="scientific">Batillaria attramentaria</name>
    <dbReference type="NCBI Taxonomy" id="370345"/>
    <lineage>
        <taxon>Eukaryota</taxon>
        <taxon>Metazoa</taxon>
        <taxon>Spiralia</taxon>
        <taxon>Lophotrochozoa</taxon>
        <taxon>Mollusca</taxon>
        <taxon>Gastropoda</taxon>
        <taxon>Caenogastropoda</taxon>
        <taxon>Sorbeoconcha</taxon>
        <taxon>Cerithioidea</taxon>
        <taxon>Batillariidae</taxon>
        <taxon>Batillaria</taxon>
    </lineage>
</organism>
<evidence type="ECO:0000256" key="6">
    <source>
        <dbReference type="ARBA" id="ARBA00022490"/>
    </source>
</evidence>
<evidence type="ECO:0000256" key="14">
    <source>
        <dbReference type="SAM" id="MobiDB-lite"/>
    </source>
</evidence>
<comment type="subcellular location">
    <subcellularLocation>
        <location evidence="2">Cell projection</location>
        <location evidence="2">Cilium</location>
        <location evidence="2">Flagellum</location>
    </subcellularLocation>
    <subcellularLocation>
        <location evidence="3">Cytoplasm</location>
        <location evidence="3">Cytoskeleton</location>
    </subcellularLocation>
</comment>
<feature type="compositionally biased region" description="Basic and acidic residues" evidence="14">
    <location>
        <begin position="136"/>
        <end position="153"/>
    </location>
</feature>
<feature type="compositionally biased region" description="Polar residues" evidence="14">
    <location>
        <begin position="334"/>
        <end position="348"/>
    </location>
</feature>
<keyword evidence="12" id="KW-0966">Cell projection</keyword>
<keyword evidence="16" id="KW-1185">Reference proteome</keyword>
<feature type="compositionally biased region" description="Basic and acidic residues" evidence="14">
    <location>
        <begin position="357"/>
        <end position="403"/>
    </location>
</feature>
<name>A0ABD0LVK8_9CAEN</name>
<evidence type="ECO:0000313" key="15">
    <source>
        <dbReference type="EMBL" id="KAK7503064.1"/>
    </source>
</evidence>
<comment type="subunit">
    <text evidence="13">Homodimer. Interacts with HOOK1. Interacts with HOOK2. Interacts with HOOK3.</text>
</comment>
<keyword evidence="7" id="KW-0493">Microtubule</keyword>
<evidence type="ECO:0000256" key="4">
    <source>
        <dbReference type="ARBA" id="ARBA00005737"/>
    </source>
</evidence>
<comment type="caution">
    <text evidence="15">The sequence shown here is derived from an EMBL/GenBank/DDBJ whole genome shotgun (WGS) entry which is preliminary data.</text>
</comment>
<keyword evidence="10" id="KW-0969">Cilium</keyword>
<feature type="region of interest" description="Disordered" evidence="14">
    <location>
        <begin position="254"/>
        <end position="408"/>
    </location>
</feature>
<evidence type="ECO:0000256" key="3">
    <source>
        <dbReference type="ARBA" id="ARBA00004245"/>
    </source>
</evidence>
<dbReference type="GO" id="GO:0005874">
    <property type="term" value="C:microtubule"/>
    <property type="evidence" value="ECO:0007669"/>
    <property type="project" value="UniProtKB-KW"/>
</dbReference>
<feature type="compositionally biased region" description="Basic and acidic residues" evidence="14">
    <location>
        <begin position="163"/>
        <end position="188"/>
    </location>
</feature>
<comment type="similarity">
    <text evidence="4">Belongs to the CCDC181 family.</text>
</comment>
<evidence type="ECO:0000256" key="13">
    <source>
        <dbReference type="ARBA" id="ARBA00047162"/>
    </source>
</evidence>
<keyword evidence="6" id="KW-0963">Cytoplasm</keyword>
<keyword evidence="8" id="KW-0282">Flagellum</keyword>
<feature type="compositionally biased region" description="Acidic residues" evidence="14">
    <location>
        <begin position="118"/>
        <end position="129"/>
    </location>
</feature>
<evidence type="ECO:0000256" key="8">
    <source>
        <dbReference type="ARBA" id="ARBA00022846"/>
    </source>
</evidence>
<feature type="compositionally biased region" description="Low complexity" evidence="14">
    <location>
        <begin position="53"/>
        <end position="69"/>
    </location>
</feature>
<dbReference type="EMBL" id="JACVVK020000022">
    <property type="protein sequence ID" value="KAK7503064.1"/>
    <property type="molecule type" value="Genomic_DNA"/>
</dbReference>
<keyword evidence="9" id="KW-0175">Coiled coil</keyword>
<feature type="compositionally biased region" description="Basic and acidic residues" evidence="14">
    <location>
        <begin position="212"/>
        <end position="222"/>
    </location>
</feature>
<accession>A0ABD0LVK8</accession>
<dbReference type="InterPro" id="IPR026687">
    <property type="entry name" value="CCDC181"/>
</dbReference>
<dbReference type="AlphaFoldDB" id="A0ABD0LVK8"/>
<evidence type="ECO:0000256" key="12">
    <source>
        <dbReference type="ARBA" id="ARBA00023273"/>
    </source>
</evidence>
<feature type="non-terminal residue" evidence="15">
    <location>
        <position position="1"/>
    </location>
</feature>
<protein>
    <recommendedName>
        <fullName evidence="5">Coiled-coil domain-containing protein 181</fullName>
    </recommendedName>
</protein>
<evidence type="ECO:0000256" key="5">
    <source>
        <dbReference type="ARBA" id="ARBA00022306"/>
    </source>
</evidence>
<feature type="compositionally biased region" description="Acidic residues" evidence="14">
    <location>
        <begin position="35"/>
        <end position="44"/>
    </location>
</feature>
<dbReference type="Proteomes" id="UP001519460">
    <property type="component" value="Unassembled WGS sequence"/>
</dbReference>
<evidence type="ECO:0000256" key="1">
    <source>
        <dbReference type="ARBA" id="ARBA00002213"/>
    </source>
</evidence>
<evidence type="ECO:0000256" key="2">
    <source>
        <dbReference type="ARBA" id="ARBA00004230"/>
    </source>
</evidence>
<evidence type="ECO:0000256" key="11">
    <source>
        <dbReference type="ARBA" id="ARBA00023212"/>
    </source>
</evidence>
<gene>
    <name evidence="15" type="ORF">BaRGS_00005690</name>
</gene>
<keyword evidence="11" id="KW-0206">Cytoskeleton</keyword>
<proteinExistence type="inferred from homology"/>
<feature type="compositionally biased region" description="Basic and acidic residues" evidence="14">
    <location>
        <begin position="1"/>
        <end position="11"/>
    </location>
</feature>
<evidence type="ECO:0000256" key="9">
    <source>
        <dbReference type="ARBA" id="ARBA00023054"/>
    </source>
</evidence>
<feature type="compositionally biased region" description="Basic and acidic residues" evidence="14">
    <location>
        <begin position="70"/>
        <end position="81"/>
    </location>
</feature>
<feature type="compositionally biased region" description="Low complexity" evidence="14">
    <location>
        <begin position="290"/>
        <end position="304"/>
    </location>
</feature>
<comment type="function">
    <text evidence="1">Microtubule-binding protein that localizes to the microtubular manchette of elongating spermatids.</text>
</comment>
<dbReference type="GO" id="GO:0031514">
    <property type="term" value="C:motile cilium"/>
    <property type="evidence" value="ECO:0007669"/>
    <property type="project" value="UniProtKB-SubCell"/>
</dbReference>
<sequence length="502" mass="57103">LKMDSSTESSERQSASMNHSGSASEKQASDSQDYSYEDDFEEPDSSSKDKSQDSSGGTVTPTVTITSTDDSTKTHTGDSDHSTTTTAESKSEQDGGQHETGAGDQESMQKPSRPPYDDPSDDSEPEPEGDSYMFTDDQHRAMMELMAQKHDSGDYSDDPPEYNVKERLKELNAELAKEPDPDENDRSHRVGFKPELVDLVAPPPEVSDEEDSARKTPTEDSQKNSSPAGARGASGDGKNNFVVERDGKFDVVAAQDLTTSERAMFNIQDEDTDRGPAVGSSGDSGDRKANNVNNSNSRQNKENVQPAPPSKPRPATANGYSRRTVRTSSSPRPQTAQPNHSSTLQDFNYKSPYAMSPEEKERAAERAWLRRKREEDKQRRHEEEERKKREAKDDRAKENEEAYKGWLKTKQSQVQREKLLKKREEQEMKDGYYVRSREECDKAYKEWLKQKYAEIRRQRAAERQRVKAFRSQARRTRKQQMMARALRQSQAFRYVDYYGYRF</sequence>
<evidence type="ECO:0000256" key="10">
    <source>
        <dbReference type="ARBA" id="ARBA00023069"/>
    </source>
</evidence>
<feature type="compositionally biased region" description="Polar residues" evidence="14">
    <location>
        <begin position="17"/>
        <end position="32"/>
    </location>
</feature>
<feature type="region of interest" description="Disordered" evidence="14">
    <location>
        <begin position="1"/>
        <end position="241"/>
    </location>
</feature>
<dbReference type="PANTHER" id="PTHR14320">
    <property type="entry name" value="COILED-COIL DOMAIN-CONTAINING PROTEIN 181"/>
    <property type="match status" value="1"/>
</dbReference>
<reference evidence="15 16" key="1">
    <citation type="journal article" date="2023" name="Sci. Data">
        <title>Genome assembly of the Korean intertidal mud-creeper Batillaria attramentaria.</title>
        <authorList>
            <person name="Patra A.K."/>
            <person name="Ho P.T."/>
            <person name="Jun S."/>
            <person name="Lee S.J."/>
            <person name="Kim Y."/>
            <person name="Won Y.J."/>
        </authorList>
    </citation>
    <scope>NUCLEOTIDE SEQUENCE [LARGE SCALE GENOMIC DNA]</scope>
    <source>
        <strain evidence="15">Wonlab-2016</strain>
    </source>
</reference>
<evidence type="ECO:0000313" key="16">
    <source>
        <dbReference type="Proteomes" id="UP001519460"/>
    </source>
</evidence>
<evidence type="ECO:0000256" key="7">
    <source>
        <dbReference type="ARBA" id="ARBA00022701"/>
    </source>
</evidence>